<reference evidence="2" key="2">
    <citation type="journal article" date="2015" name="Fish Shellfish Immunol.">
        <title>Early steps in the European eel (Anguilla anguilla)-Vibrio vulnificus interaction in the gills: Role of the RtxA13 toxin.</title>
        <authorList>
            <person name="Callol A."/>
            <person name="Pajuelo D."/>
            <person name="Ebbesson L."/>
            <person name="Teles M."/>
            <person name="MacKenzie S."/>
            <person name="Amaro C."/>
        </authorList>
    </citation>
    <scope>NUCLEOTIDE SEQUENCE</scope>
</reference>
<proteinExistence type="predicted"/>
<organism evidence="2">
    <name type="scientific">Anguilla anguilla</name>
    <name type="common">European freshwater eel</name>
    <name type="synonym">Muraena anguilla</name>
    <dbReference type="NCBI Taxonomy" id="7936"/>
    <lineage>
        <taxon>Eukaryota</taxon>
        <taxon>Metazoa</taxon>
        <taxon>Chordata</taxon>
        <taxon>Craniata</taxon>
        <taxon>Vertebrata</taxon>
        <taxon>Euteleostomi</taxon>
        <taxon>Actinopterygii</taxon>
        <taxon>Neopterygii</taxon>
        <taxon>Teleostei</taxon>
        <taxon>Anguilliformes</taxon>
        <taxon>Anguillidae</taxon>
        <taxon>Anguilla</taxon>
    </lineage>
</organism>
<evidence type="ECO:0000313" key="2">
    <source>
        <dbReference type="EMBL" id="JAH54339.1"/>
    </source>
</evidence>
<dbReference type="AlphaFoldDB" id="A0A0E9TKZ7"/>
<reference evidence="2" key="1">
    <citation type="submission" date="2014-11" db="EMBL/GenBank/DDBJ databases">
        <authorList>
            <person name="Amaro Gonzalez C."/>
        </authorList>
    </citation>
    <scope>NUCLEOTIDE SEQUENCE</scope>
</reference>
<accession>A0A0E9TKZ7</accession>
<evidence type="ECO:0000256" key="1">
    <source>
        <dbReference type="SAM" id="MobiDB-lite"/>
    </source>
</evidence>
<feature type="region of interest" description="Disordered" evidence="1">
    <location>
        <begin position="1"/>
        <end position="32"/>
    </location>
</feature>
<name>A0A0E9TKZ7_ANGAN</name>
<sequence>MKQPVNLHSDPSNVHSLQSDPSNVHSLQSDTK</sequence>
<protein>
    <submittedName>
        <fullName evidence="2">Uncharacterized protein</fullName>
    </submittedName>
</protein>
<dbReference type="EMBL" id="GBXM01054238">
    <property type="protein sequence ID" value="JAH54339.1"/>
    <property type="molecule type" value="Transcribed_RNA"/>
</dbReference>
<feature type="compositionally biased region" description="Polar residues" evidence="1">
    <location>
        <begin position="9"/>
        <end position="32"/>
    </location>
</feature>